<evidence type="ECO:0000313" key="1">
    <source>
        <dbReference type="EMBL" id="SVB88299.1"/>
    </source>
</evidence>
<dbReference type="EMBL" id="UINC01062062">
    <property type="protein sequence ID" value="SVB88299.1"/>
    <property type="molecule type" value="Genomic_DNA"/>
</dbReference>
<reference evidence="1" key="1">
    <citation type="submission" date="2018-05" db="EMBL/GenBank/DDBJ databases">
        <authorList>
            <person name="Lanie J.A."/>
            <person name="Ng W.-L."/>
            <person name="Kazmierczak K.M."/>
            <person name="Andrzejewski T.M."/>
            <person name="Davidsen T.M."/>
            <person name="Wayne K.J."/>
            <person name="Tettelin H."/>
            <person name="Glass J.I."/>
            <person name="Rusch D."/>
            <person name="Podicherti R."/>
            <person name="Tsui H.-C.T."/>
            <person name="Winkler M.E."/>
        </authorList>
    </citation>
    <scope>NUCLEOTIDE SEQUENCE</scope>
</reference>
<protein>
    <submittedName>
        <fullName evidence="1">Uncharacterized protein</fullName>
    </submittedName>
</protein>
<organism evidence="1">
    <name type="scientific">marine metagenome</name>
    <dbReference type="NCBI Taxonomy" id="408172"/>
    <lineage>
        <taxon>unclassified sequences</taxon>
        <taxon>metagenomes</taxon>
        <taxon>ecological metagenomes</taxon>
    </lineage>
</organism>
<name>A0A382HM70_9ZZZZ</name>
<sequence>MPAVGPDRWGDIGLVPTGLTEDRYVKSVEIREVNDIPTDAESTTVGGRYIFHHMTYQTGQLNEEGTGFVEGSRIGWPIHEVGRNADIFGEGVGMLLPANSALHLSASHLHSTGWRETTGHLEFGYRLHPRDYEPQYRRSGGSGGDGVDIDVRPNQGGQEFHSYRVLQEHTKITAFEPHLHAPGVRMCIEAIWGINRFTLNCVGYDHNWVKQYLYTDESAPLLPKGTIMHITGFVDTTSENPNIADNRNWAGGGRRSVSNMFIDLGQSVRLTEEQFQEEMSKRRALMADRNDYDIGCPLCWAPQIEEMADDDAGDVDP</sequence>
<accession>A0A382HM70</accession>
<dbReference type="AlphaFoldDB" id="A0A382HM70"/>
<proteinExistence type="predicted"/>
<gene>
    <name evidence="1" type="ORF">METZ01_LOCUS241153</name>
</gene>